<comment type="caution">
    <text evidence="5">The sequence shown here is derived from an EMBL/GenBank/DDBJ whole genome shotgun (WGS) entry which is preliminary data.</text>
</comment>
<evidence type="ECO:0000313" key="6">
    <source>
        <dbReference type="Proteomes" id="UP001367771"/>
    </source>
</evidence>
<dbReference type="CDD" id="cd00338">
    <property type="entry name" value="Ser_Recombinase"/>
    <property type="match status" value="1"/>
</dbReference>
<dbReference type="InterPro" id="IPR011109">
    <property type="entry name" value="DNA_bind_recombinase_dom"/>
</dbReference>
<accession>A0ABU8H569</accession>
<dbReference type="InterPro" id="IPR038109">
    <property type="entry name" value="DNA_bind_recomb_sf"/>
</dbReference>
<reference evidence="5 6" key="1">
    <citation type="journal article" date="2013" name="Int. J. Syst. Evol. Microbiol.">
        <title>Sphingomonas kyungheensis sp. nov., a bacterium with ginsenoside-converting activity isolated from soil of a ginseng field.</title>
        <authorList>
            <person name="Son H.M."/>
            <person name="Yang J.E."/>
            <person name="Park Y."/>
            <person name="Han C.K."/>
            <person name="Kim S.G."/>
            <person name="Kook M."/>
            <person name="Yi T.H."/>
        </authorList>
    </citation>
    <scope>NUCLEOTIDE SEQUENCE [LARGE SCALE GENOMIC DNA]</scope>
    <source>
        <strain evidence="5 6">LMG 26582</strain>
    </source>
</reference>
<feature type="domain" description="Resolvase/invertase-type recombinase catalytic" evidence="3">
    <location>
        <begin position="4"/>
        <end position="165"/>
    </location>
</feature>
<dbReference type="Pfam" id="PF07508">
    <property type="entry name" value="Recombinase"/>
    <property type="match status" value="1"/>
</dbReference>
<dbReference type="PROSITE" id="PS51736">
    <property type="entry name" value="RECOMBINASES_3"/>
    <property type="match status" value="1"/>
</dbReference>
<gene>
    <name evidence="5" type="ORF">V8201_13440</name>
</gene>
<feature type="domain" description="Recombinase" evidence="4">
    <location>
        <begin position="175"/>
        <end position="295"/>
    </location>
</feature>
<proteinExistence type="predicted"/>
<dbReference type="Gene3D" id="3.40.50.1390">
    <property type="entry name" value="Resolvase, N-terminal catalytic domain"/>
    <property type="match status" value="1"/>
</dbReference>
<dbReference type="PROSITE" id="PS51737">
    <property type="entry name" value="RECOMBINASE_DNA_BIND"/>
    <property type="match status" value="1"/>
</dbReference>
<dbReference type="InterPro" id="IPR036162">
    <property type="entry name" value="Resolvase-like_N_sf"/>
</dbReference>
<dbReference type="Pfam" id="PF00239">
    <property type="entry name" value="Resolvase"/>
    <property type="match status" value="1"/>
</dbReference>
<sequence>MTIVAYSYQRFSSLDQIGGDSLTRQSTLAESYARDHELELDNRLTIRDLGVSGYRGQNAVHGELGHFLTAVRNGRIAPGSYLLIESLDRLSRSNILQAQNLLTELILAKINVVSLVDNRTYSEASLTADPLALIFALIVFIRANEESSLKSFRAKQAWIRKRDSAGTQVMTSRVPDWLIVCKATGQIVARSERAEVLSTIFQLALDGRSPFEIADHLNARGVCRWRGSQPWTRPTVSTLLRNRRVTGVLPLYIATHDNGETSRRPIKLLADYFPRLIEPEAFLKVQALASTRRRGGNAAKLNVFANMLFCAGCGAPVRHHSYGEYGRAILACDGARILHGCNASGFDYDAFEIITKKQLSRWIHDDLPWHQVSDPNQHVFRAVQELSDLQSSLSPRSPGGAKRRAGATFYAEVAKLEDQIDDLIFNEHGFNAKAVKLTSKLAAYLDEEIYENTVRVKCNMLLRQLGARLVVDFDTGWVGLSHNKGFERSWSMEENP</sequence>
<dbReference type="Proteomes" id="UP001367771">
    <property type="component" value="Unassembled WGS sequence"/>
</dbReference>
<evidence type="ECO:0000256" key="1">
    <source>
        <dbReference type="ARBA" id="ARBA00023125"/>
    </source>
</evidence>
<protein>
    <submittedName>
        <fullName evidence="5">Recombinase family protein</fullName>
    </submittedName>
</protein>
<evidence type="ECO:0000259" key="3">
    <source>
        <dbReference type="PROSITE" id="PS51736"/>
    </source>
</evidence>
<evidence type="ECO:0000313" key="5">
    <source>
        <dbReference type="EMBL" id="MEI5688088.1"/>
    </source>
</evidence>
<dbReference type="InterPro" id="IPR050639">
    <property type="entry name" value="SSR_resolvase"/>
</dbReference>
<dbReference type="PANTHER" id="PTHR30461:SF2">
    <property type="entry name" value="SERINE RECOMBINASE PINE-RELATED"/>
    <property type="match status" value="1"/>
</dbReference>
<dbReference type="EMBL" id="JBBBDM010000006">
    <property type="protein sequence ID" value="MEI5688088.1"/>
    <property type="molecule type" value="Genomic_DNA"/>
</dbReference>
<name>A0ABU8H569_9SPHN</name>
<keyword evidence="2" id="KW-0233">DNA recombination</keyword>
<organism evidence="5 6">
    <name type="scientific">Sphingomonas kyungheensis</name>
    <dbReference type="NCBI Taxonomy" id="1069987"/>
    <lineage>
        <taxon>Bacteria</taxon>
        <taxon>Pseudomonadati</taxon>
        <taxon>Pseudomonadota</taxon>
        <taxon>Alphaproteobacteria</taxon>
        <taxon>Sphingomonadales</taxon>
        <taxon>Sphingomonadaceae</taxon>
        <taxon>Sphingomonas</taxon>
    </lineage>
</organism>
<dbReference type="Gene3D" id="3.90.1750.20">
    <property type="entry name" value="Putative Large Serine Recombinase, Chain B, Domain 2"/>
    <property type="match status" value="1"/>
</dbReference>
<dbReference type="InterPro" id="IPR006119">
    <property type="entry name" value="Resolv_N"/>
</dbReference>
<evidence type="ECO:0000259" key="4">
    <source>
        <dbReference type="PROSITE" id="PS51737"/>
    </source>
</evidence>
<dbReference type="PANTHER" id="PTHR30461">
    <property type="entry name" value="DNA-INVERTASE FROM LAMBDOID PROPHAGE"/>
    <property type="match status" value="1"/>
</dbReference>
<dbReference type="SUPFAM" id="SSF53041">
    <property type="entry name" value="Resolvase-like"/>
    <property type="match status" value="1"/>
</dbReference>
<dbReference type="SMART" id="SM00857">
    <property type="entry name" value="Resolvase"/>
    <property type="match status" value="1"/>
</dbReference>
<keyword evidence="6" id="KW-1185">Reference proteome</keyword>
<keyword evidence="1" id="KW-0238">DNA-binding</keyword>
<evidence type="ECO:0000256" key="2">
    <source>
        <dbReference type="ARBA" id="ARBA00023172"/>
    </source>
</evidence>
<dbReference type="RefSeq" id="WP_271299056.1">
    <property type="nucleotide sequence ID" value="NZ_JBBBDM010000006.1"/>
</dbReference>